<dbReference type="Pfam" id="PF14223">
    <property type="entry name" value="Retrotran_gag_2"/>
    <property type="match status" value="1"/>
</dbReference>
<feature type="non-terminal residue" evidence="1">
    <location>
        <position position="171"/>
    </location>
</feature>
<proteinExistence type="predicted"/>
<dbReference type="HOGENOM" id="CLU_048314_1_1_1"/>
<evidence type="ECO:0000313" key="1">
    <source>
        <dbReference type="EMBL" id="KIK12369.1"/>
    </source>
</evidence>
<name>A0A0C9YEM7_9AGAM</name>
<dbReference type="OrthoDB" id="2688366at2759"/>
<sequence>MGKFENIPELWGTKNYYEWHRQTEQLLLGQGVYNHVSSRTNPFDYVKYTSTCPCPLIPAMPTSTEQEAIKVWFKDDGIAKSIVLRKINSSILMLIPDDISIMAREVWSTLAKLYDCSDVSLQFSLHAQISTFQMKGASNAEKYMALHAHANDRLAQMGTWPLEVDTIYALL</sequence>
<organism evidence="1 2">
    <name type="scientific">Pisolithus microcarpus 441</name>
    <dbReference type="NCBI Taxonomy" id="765257"/>
    <lineage>
        <taxon>Eukaryota</taxon>
        <taxon>Fungi</taxon>
        <taxon>Dikarya</taxon>
        <taxon>Basidiomycota</taxon>
        <taxon>Agaricomycotina</taxon>
        <taxon>Agaricomycetes</taxon>
        <taxon>Agaricomycetidae</taxon>
        <taxon>Boletales</taxon>
        <taxon>Sclerodermatineae</taxon>
        <taxon>Pisolithaceae</taxon>
        <taxon>Pisolithus</taxon>
    </lineage>
</organism>
<reference evidence="1 2" key="1">
    <citation type="submission" date="2014-04" db="EMBL/GenBank/DDBJ databases">
        <authorList>
            <consortium name="DOE Joint Genome Institute"/>
            <person name="Kuo A."/>
            <person name="Kohler A."/>
            <person name="Costa M.D."/>
            <person name="Nagy L.G."/>
            <person name="Floudas D."/>
            <person name="Copeland A."/>
            <person name="Barry K.W."/>
            <person name="Cichocki N."/>
            <person name="Veneault-Fourrey C."/>
            <person name="LaButti K."/>
            <person name="Lindquist E.A."/>
            <person name="Lipzen A."/>
            <person name="Lundell T."/>
            <person name="Morin E."/>
            <person name="Murat C."/>
            <person name="Sun H."/>
            <person name="Tunlid A."/>
            <person name="Henrissat B."/>
            <person name="Grigoriev I.V."/>
            <person name="Hibbett D.S."/>
            <person name="Martin F."/>
            <person name="Nordberg H.P."/>
            <person name="Cantor M.N."/>
            <person name="Hua S.X."/>
        </authorList>
    </citation>
    <scope>NUCLEOTIDE SEQUENCE [LARGE SCALE GENOMIC DNA]</scope>
    <source>
        <strain evidence="1 2">441</strain>
    </source>
</reference>
<protein>
    <submittedName>
        <fullName evidence="1">Uncharacterized protein</fullName>
    </submittedName>
</protein>
<reference evidence="2" key="2">
    <citation type="submission" date="2015-01" db="EMBL/GenBank/DDBJ databases">
        <title>Evolutionary Origins and Diversification of the Mycorrhizal Mutualists.</title>
        <authorList>
            <consortium name="DOE Joint Genome Institute"/>
            <consortium name="Mycorrhizal Genomics Consortium"/>
            <person name="Kohler A."/>
            <person name="Kuo A."/>
            <person name="Nagy L.G."/>
            <person name="Floudas D."/>
            <person name="Copeland A."/>
            <person name="Barry K.W."/>
            <person name="Cichocki N."/>
            <person name="Veneault-Fourrey C."/>
            <person name="LaButti K."/>
            <person name="Lindquist E.A."/>
            <person name="Lipzen A."/>
            <person name="Lundell T."/>
            <person name="Morin E."/>
            <person name="Murat C."/>
            <person name="Riley R."/>
            <person name="Ohm R."/>
            <person name="Sun H."/>
            <person name="Tunlid A."/>
            <person name="Henrissat B."/>
            <person name="Grigoriev I.V."/>
            <person name="Hibbett D.S."/>
            <person name="Martin F."/>
        </authorList>
    </citation>
    <scope>NUCLEOTIDE SEQUENCE [LARGE SCALE GENOMIC DNA]</scope>
    <source>
        <strain evidence="2">441</strain>
    </source>
</reference>
<evidence type="ECO:0000313" key="2">
    <source>
        <dbReference type="Proteomes" id="UP000054018"/>
    </source>
</evidence>
<dbReference type="Proteomes" id="UP000054018">
    <property type="component" value="Unassembled WGS sequence"/>
</dbReference>
<dbReference type="EMBL" id="KN834089">
    <property type="protein sequence ID" value="KIK12369.1"/>
    <property type="molecule type" value="Genomic_DNA"/>
</dbReference>
<keyword evidence="2" id="KW-1185">Reference proteome</keyword>
<accession>A0A0C9YEM7</accession>
<dbReference type="AlphaFoldDB" id="A0A0C9YEM7"/>
<gene>
    <name evidence="1" type="ORF">PISMIDRAFT_81094</name>
</gene>